<accession>A0A4V5NYP0</accession>
<dbReference type="PANTHER" id="PTHR30237:SF2">
    <property type="entry name" value="MUREIN TETRAPEPTIDE CARBOXYPEPTIDASE"/>
    <property type="match status" value="1"/>
</dbReference>
<organism evidence="9 10">
    <name type="scientific">Pedobacter frigoris</name>
    <dbReference type="NCBI Taxonomy" id="2571272"/>
    <lineage>
        <taxon>Bacteria</taxon>
        <taxon>Pseudomonadati</taxon>
        <taxon>Bacteroidota</taxon>
        <taxon>Sphingobacteriia</taxon>
        <taxon>Sphingobacteriales</taxon>
        <taxon>Sphingobacteriaceae</taxon>
        <taxon>Pedobacter</taxon>
    </lineage>
</organism>
<evidence type="ECO:0000256" key="3">
    <source>
        <dbReference type="ARBA" id="ARBA00022670"/>
    </source>
</evidence>
<keyword evidence="10" id="KW-1185">Reference proteome</keyword>
<evidence type="ECO:0000256" key="6">
    <source>
        <dbReference type="PIRSR" id="PIRSR028757-1"/>
    </source>
</evidence>
<dbReference type="PIRSF" id="PIRSF028757">
    <property type="entry name" value="LD-carboxypeptidase"/>
    <property type="match status" value="1"/>
</dbReference>
<dbReference type="OrthoDB" id="9807329at2"/>
<feature type="domain" description="LD-carboxypeptidase N-terminal" evidence="7">
    <location>
        <begin position="14"/>
        <end position="129"/>
    </location>
</feature>
<dbReference type="InterPro" id="IPR029062">
    <property type="entry name" value="Class_I_gatase-like"/>
</dbReference>
<dbReference type="PANTHER" id="PTHR30237">
    <property type="entry name" value="MURAMOYLTETRAPEPTIDE CARBOXYPEPTIDASE"/>
    <property type="match status" value="1"/>
</dbReference>
<evidence type="ECO:0000313" key="10">
    <source>
        <dbReference type="Proteomes" id="UP000307244"/>
    </source>
</evidence>
<gene>
    <name evidence="9" type="ORF">FA047_13935</name>
</gene>
<reference evidence="9 10" key="1">
    <citation type="submission" date="2019-04" db="EMBL/GenBank/DDBJ databases">
        <title>Pedobacter sp. RP-3-15 sp. nov., isolated from Arctic soil.</title>
        <authorList>
            <person name="Dahal R.H."/>
            <person name="Kim D.-U."/>
        </authorList>
    </citation>
    <scope>NUCLEOTIDE SEQUENCE [LARGE SCALE GENOMIC DNA]</scope>
    <source>
        <strain evidence="9 10">RP-3-15</strain>
    </source>
</reference>
<comment type="caution">
    <text evidence="9">The sequence shown here is derived from an EMBL/GenBank/DDBJ whole genome shotgun (WGS) entry which is preliminary data.</text>
</comment>
<feature type="active site" description="Nucleophile" evidence="6">
    <location>
        <position position="109"/>
    </location>
</feature>
<keyword evidence="4" id="KW-0378">Hydrolase</keyword>
<dbReference type="Pfam" id="PF17676">
    <property type="entry name" value="Peptidase_S66C"/>
    <property type="match status" value="1"/>
</dbReference>
<keyword evidence="3" id="KW-0645">Protease</keyword>
<proteinExistence type="inferred from homology"/>
<dbReference type="GO" id="GO:0004180">
    <property type="term" value="F:carboxypeptidase activity"/>
    <property type="evidence" value="ECO:0007669"/>
    <property type="project" value="UniProtKB-KW"/>
</dbReference>
<feature type="active site" description="Charge relay system" evidence="6">
    <location>
        <position position="202"/>
    </location>
</feature>
<evidence type="ECO:0000256" key="2">
    <source>
        <dbReference type="ARBA" id="ARBA00022645"/>
    </source>
</evidence>
<dbReference type="GO" id="GO:0006508">
    <property type="term" value="P:proteolysis"/>
    <property type="evidence" value="ECO:0007669"/>
    <property type="project" value="UniProtKB-KW"/>
</dbReference>
<keyword evidence="2 9" id="KW-0121">Carboxypeptidase</keyword>
<comment type="similarity">
    <text evidence="1">Belongs to the peptidase S66 family.</text>
</comment>
<dbReference type="InterPro" id="IPR027478">
    <property type="entry name" value="LdcA_N"/>
</dbReference>
<dbReference type="Pfam" id="PF02016">
    <property type="entry name" value="Peptidase_S66"/>
    <property type="match status" value="1"/>
</dbReference>
<feature type="domain" description="LD-carboxypeptidase C-terminal" evidence="8">
    <location>
        <begin position="171"/>
        <end position="283"/>
    </location>
</feature>
<evidence type="ECO:0000259" key="8">
    <source>
        <dbReference type="Pfam" id="PF17676"/>
    </source>
</evidence>
<feature type="active site" description="Charge relay system" evidence="6">
    <location>
        <position position="272"/>
    </location>
</feature>
<evidence type="ECO:0000256" key="5">
    <source>
        <dbReference type="ARBA" id="ARBA00022825"/>
    </source>
</evidence>
<sequence length="284" mass="31882">MIKQPPYLKKGDKIAIVCPASRLPKNIDKAISIFQEWGLEVVLGKTVTAEHNQFAGDDALRTKDLQQYLDDPEIKAIIAGRGGYGMIRIIDNLDFSTFEKNPKWIVGFSDITVLLSHIYANFGIQSIHAQMPYTFEEATTESLTSLKAALFGQEIKYDYQTYPKNRPGKMEGTLIGGNLTLLVMMVGSNSDIDYTDKILFIEDVGERPASIDRMMRMLDRAGKLSQLNGLIVGAFNELPDEKIPFGQTPEEIIMEVVHKYNFPVWFNFPVGHIDGNNAMIVGER</sequence>
<dbReference type="Gene3D" id="3.40.50.10740">
    <property type="entry name" value="Class I glutamine amidotransferase-like"/>
    <property type="match status" value="1"/>
</dbReference>
<dbReference type="InterPro" id="IPR040921">
    <property type="entry name" value="Peptidase_S66C"/>
</dbReference>
<dbReference type="InterPro" id="IPR003507">
    <property type="entry name" value="S66_fam"/>
</dbReference>
<dbReference type="AlphaFoldDB" id="A0A4V5NYP0"/>
<dbReference type="SUPFAM" id="SSF52317">
    <property type="entry name" value="Class I glutamine amidotransferase-like"/>
    <property type="match status" value="1"/>
</dbReference>
<dbReference type="InterPro" id="IPR040449">
    <property type="entry name" value="Peptidase_S66_N"/>
</dbReference>
<dbReference type="Proteomes" id="UP000307244">
    <property type="component" value="Unassembled WGS sequence"/>
</dbReference>
<protein>
    <submittedName>
        <fullName evidence="9">LD-carboxypeptidase</fullName>
    </submittedName>
</protein>
<dbReference type="CDD" id="cd07025">
    <property type="entry name" value="Peptidase_S66"/>
    <property type="match status" value="1"/>
</dbReference>
<dbReference type="SUPFAM" id="SSF141986">
    <property type="entry name" value="LD-carboxypeptidase A C-terminal domain-like"/>
    <property type="match status" value="1"/>
</dbReference>
<evidence type="ECO:0000259" key="7">
    <source>
        <dbReference type="Pfam" id="PF02016"/>
    </source>
</evidence>
<evidence type="ECO:0000256" key="1">
    <source>
        <dbReference type="ARBA" id="ARBA00010233"/>
    </source>
</evidence>
<evidence type="ECO:0000256" key="4">
    <source>
        <dbReference type="ARBA" id="ARBA00022801"/>
    </source>
</evidence>
<dbReference type="Gene3D" id="3.50.30.60">
    <property type="entry name" value="LD-carboxypeptidase A C-terminal domain-like"/>
    <property type="match status" value="1"/>
</dbReference>
<evidence type="ECO:0000313" key="9">
    <source>
        <dbReference type="EMBL" id="TKC04869.1"/>
    </source>
</evidence>
<dbReference type="RefSeq" id="WP_136836692.1">
    <property type="nucleotide sequence ID" value="NZ_SWBQ01000004.1"/>
</dbReference>
<name>A0A4V5NYP0_9SPHI</name>
<dbReference type="EMBL" id="SWBQ01000004">
    <property type="protein sequence ID" value="TKC04869.1"/>
    <property type="molecule type" value="Genomic_DNA"/>
</dbReference>
<dbReference type="InterPro" id="IPR027461">
    <property type="entry name" value="Carboxypeptidase_A_C_sf"/>
</dbReference>
<keyword evidence="5" id="KW-0720">Serine protease</keyword>
<dbReference type="GO" id="GO:0008236">
    <property type="term" value="F:serine-type peptidase activity"/>
    <property type="evidence" value="ECO:0007669"/>
    <property type="project" value="UniProtKB-KW"/>
</dbReference>